<dbReference type="GO" id="GO:0016020">
    <property type="term" value="C:membrane"/>
    <property type="evidence" value="ECO:0007669"/>
    <property type="project" value="TreeGrafter"/>
</dbReference>
<reference evidence="3" key="1">
    <citation type="submission" date="2020-03" db="EMBL/GenBank/DDBJ databases">
        <title>A high-quality chromosome-level genome assembly of a woody plant with both climbing and erect habits, Rhamnella rubrinervis.</title>
        <authorList>
            <person name="Lu Z."/>
            <person name="Yang Y."/>
            <person name="Zhu X."/>
            <person name="Sun Y."/>
        </authorList>
    </citation>
    <scope>NUCLEOTIDE SEQUENCE</scope>
    <source>
        <strain evidence="3">BYM</strain>
        <tissue evidence="3">Leaf</tissue>
    </source>
</reference>
<dbReference type="OrthoDB" id="550577at2759"/>
<dbReference type="Gene3D" id="2.60.40.10">
    <property type="entry name" value="Immunoglobulins"/>
    <property type="match status" value="1"/>
</dbReference>
<dbReference type="FunFam" id="2.60.40.10:FF:000552">
    <property type="entry name" value="Related to glucoamylase"/>
    <property type="match status" value="1"/>
</dbReference>
<dbReference type="InterPro" id="IPR013784">
    <property type="entry name" value="Carb-bd-like_fold"/>
</dbReference>
<dbReference type="PANTHER" id="PTHR15048:SF0">
    <property type="entry name" value="STARCH-BINDING DOMAIN-CONTAINING PROTEIN 1"/>
    <property type="match status" value="1"/>
</dbReference>
<organism evidence="3 4">
    <name type="scientific">Rhamnella rubrinervis</name>
    <dbReference type="NCBI Taxonomy" id="2594499"/>
    <lineage>
        <taxon>Eukaryota</taxon>
        <taxon>Viridiplantae</taxon>
        <taxon>Streptophyta</taxon>
        <taxon>Embryophyta</taxon>
        <taxon>Tracheophyta</taxon>
        <taxon>Spermatophyta</taxon>
        <taxon>Magnoliopsida</taxon>
        <taxon>eudicotyledons</taxon>
        <taxon>Gunneridae</taxon>
        <taxon>Pentapetalae</taxon>
        <taxon>rosids</taxon>
        <taxon>fabids</taxon>
        <taxon>Rosales</taxon>
        <taxon>Rhamnaceae</taxon>
        <taxon>rhamnoid group</taxon>
        <taxon>Rhamneae</taxon>
        <taxon>Rhamnella</taxon>
    </lineage>
</organism>
<protein>
    <recommendedName>
        <fullName evidence="2">CBM20 domain-containing protein</fullName>
    </recommendedName>
</protein>
<evidence type="ECO:0000259" key="2">
    <source>
        <dbReference type="PROSITE" id="PS51166"/>
    </source>
</evidence>
<dbReference type="Proteomes" id="UP000796880">
    <property type="component" value="Unassembled WGS sequence"/>
</dbReference>
<dbReference type="SMART" id="SM01065">
    <property type="entry name" value="CBM_2"/>
    <property type="match status" value="1"/>
</dbReference>
<dbReference type="Pfam" id="PF00686">
    <property type="entry name" value="CBM_20"/>
    <property type="match status" value="1"/>
</dbReference>
<dbReference type="GO" id="GO:2001070">
    <property type="term" value="F:starch binding"/>
    <property type="evidence" value="ECO:0007669"/>
    <property type="project" value="InterPro"/>
</dbReference>
<evidence type="ECO:0000313" key="4">
    <source>
        <dbReference type="Proteomes" id="UP000796880"/>
    </source>
</evidence>
<dbReference type="PANTHER" id="PTHR15048">
    <property type="entry name" value="STARCH-BINDING DOMAIN-CONTAINING PROTEIN 1"/>
    <property type="match status" value="1"/>
</dbReference>
<keyword evidence="4" id="KW-1185">Reference proteome</keyword>
<sequence length="478" mass="53495">MKALTRPRSGFVFVESYGERGSSSNSSQRERGFVKWPPETSCFVRPQRVVGFGHLNLVSVEKRKPICPITCLPLNSQEDSETADVQIQERYESKTVHVKFQIQKECLFGEEFLIVGDDPMFGLWDPASAIPLNWSEGHVWSVELHIPVGKSIQFKFILKAKTGNLSWQPGPDRIFQTWETTNIITVCEDWENAESQKIMEEERIAIPSEGSSEMMIVDENLTQLEEQMTLNVNKELAISHSDANPAEKTLAEPHKAQIVADNIASSQENLKSIVADNISYAKQDPLMIANMEVLNNKRLTFMNENSTAISNDDMIITEGLLGNNGRGATVENQPTGVEGSLINYEGNPVLVPGLTISSAVPTEEANQDGVESRIAFDGSVGTFEAKDRNLPEAQANKILLDEKQEPLSDPPDQEEETTEEIFNSEEAKPVNELEKKPHLDEREEPSDLKTVDPIIFLEKDIQWGRKTLQNLLTKFGLL</sequence>
<feature type="compositionally biased region" description="Basic and acidic residues" evidence="1">
    <location>
        <begin position="425"/>
        <end position="449"/>
    </location>
</feature>
<feature type="region of interest" description="Disordered" evidence="1">
    <location>
        <begin position="401"/>
        <end position="449"/>
    </location>
</feature>
<gene>
    <name evidence="3" type="ORF">FNV43_RR10475</name>
</gene>
<dbReference type="EMBL" id="VOIH02000004">
    <property type="protein sequence ID" value="KAF3449744.1"/>
    <property type="molecule type" value="Genomic_DNA"/>
</dbReference>
<proteinExistence type="predicted"/>
<dbReference type="PROSITE" id="PS51166">
    <property type="entry name" value="CBM20"/>
    <property type="match status" value="1"/>
</dbReference>
<comment type="caution">
    <text evidence="3">The sequence shown here is derived from an EMBL/GenBank/DDBJ whole genome shotgun (WGS) entry which is preliminary data.</text>
</comment>
<evidence type="ECO:0000313" key="3">
    <source>
        <dbReference type="EMBL" id="KAF3449744.1"/>
    </source>
</evidence>
<dbReference type="InterPro" id="IPR013783">
    <property type="entry name" value="Ig-like_fold"/>
</dbReference>
<dbReference type="CDD" id="cd05467">
    <property type="entry name" value="CBM20"/>
    <property type="match status" value="1"/>
</dbReference>
<accession>A0A8K0HD95</accession>
<feature type="compositionally biased region" description="Acidic residues" evidence="1">
    <location>
        <begin position="411"/>
        <end position="423"/>
    </location>
</feature>
<evidence type="ECO:0000256" key="1">
    <source>
        <dbReference type="SAM" id="MobiDB-lite"/>
    </source>
</evidence>
<name>A0A8K0HD95_9ROSA</name>
<dbReference type="AlphaFoldDB" id="A0A8K0HD95"/>
<feature type="domain" description="CBM20" evidence="2">
    <location>
        <begin position="90"/>
        <end position="192"/>
    </location>
</feature>
<dbReference type="SUPFAM" id="SSF49452">
    <property type="entry name" value="Starch-binding domain-like"/>
    <property type="match status" value="1"/>
</dbReference>
<dbReference type="InterPro" id="IPR002044">
    <property type="entry name" value="CBM20"/>
</dbReference>